<evidence type="ECO:0000313" key="1">
    <source>
        <dbReference type="EMBL" id="MBL7252894.1"/>
    </source>
</evidence>
<dbReference type="RefSeq" id="WP_202989241.1">
    <property type="nucleotide sequence ID" value="NZ_JAENHO010000001.1"/>
</dbReference>
<keyword evidence="2" id="KW-1185">Reference proteome</keyword>
<name>A0ABS1VE00_9ACTN</name>
<reference evidence="1 2" key="1">
    <citation type="submission" date="2021-01" db="EMBL/GenBank/DDBJ databases">
        <title>Actinoplanes sp. nov. LDG1-01 isolated from lichen.</title>
        <authorList>
            <person name="Saeng-In P."/>
            <person name="Phongsopitanun W."/>
            <person name="Kanchanasin P."/>
            <person name="Yuki M."/>
            <person name="Kudo T."/>
            <person name="Ohkuma M."/>
            <person name="Tanasupawat S."/>
        </authorList>
    </citation>
    <scope>NUCLEOTIDE SEQUENCE [LARGE SCALE GENOMIC DNA]</scope>
    <source>
        <strain evidence="1 2">LDG1-01</strain>
    </source>
</reference>
<comment type="caution">
    <text evidence="1">The sequence shown here is derived from an EMBL/GenBank/DDBJ whole genome shotgun (WGS) entry which is preliminary data.</text>
</comment>
<accession>A0ABS1VE00</accession>
<proteinExistence type="predicted"/>
<dbReference type="Gene3D" id="1.10.357.10">
    <property type="entry name" value="Tetracycline Repressor, domain 2"/>
    <property type="match status" value="1"/>
</dbReference>
<organism evidence="1 2">
    <name type="scientific">Paractinoplanes lichenicola</name>
    <dbReference type="NCBI Taxonomy" id="2802976"/>
    <lineage>
        <taxon>Bacteria</taxon>
        <taxon>Bacillati</taxon>
        <taxon>Actinomycetota</taxon>
        <taxon>Actinomycetes</taxon>
        <taxon>Micromonosporales</taxon>
        <taxon>Micromonosporaceae</taxon>
        <taxon>Paractinoplanes</taxon>
    </lineage>
</organism>
<sequence length="78" mass="8467">MHQVVLAHRQWFLETVGELMAEIAESDSEAAAQHLVMLRDGAMAAGCLFDPDTISETFLRGVNGMVERHGARSSQPAA</sequence>
<evidence type="ECO:0000313" key="2">
    <source>
        <dbReference type="Proteomes" id="UP000598996"/>
    </source>
</evidence>
<dbReference type="EMBL" id="JAENHO010000001">
    <property type="protein sequence ID" value="MBL7252894.1"/>
    <property type="molecule type" value="Genomic_DNA"/>
</dbReference>
<protein>
    <recommendedName>
        <fullName evidence="3">TetR family transcriptional regulator</fullName>
    </recommendedName>
</protein>
<dbReference type="Proteomes" id="UP000598996">
    <property type="component" value="Unassembled WGS sequence"/>
</dbReference>
<gene>
    <name evidence="1" type="ORF">JKJ07_01075</name>
</gene>
<evidence type="ECO:0008006" key="3">
    <source>
        <dbReference type="Google" id="ProtNLM"/>
    </source>
</evidence>